<dbReference type="STRING" id="121290.APY04_1903"/>
<keyword evidence="3" id="KW-0547">Nucleotide-binding</keyword>
<protein>
    <submittedName>
        <fullName evidence="7">Ubiquinone biosynthesis monooxygenase UbiB</fullName>
    </submittedName>
</protein>
<evidence type="ECO:0000313" key="8">
    <source>
        <dbReference type="Proteomes" id="UP000059074"/>
    </source>
</evidence>
<dbReference type="PANTHER" id="PTHR43851:SF3">
    <property type="entry name" value="COENZYME Q8"/>
    <property type="match status" value="1"/>
</dbReference>
<keyword evidence="7" id="KW-0830">Ubiquinone</keyword>
<dbReference type="GO" id="GO:0005524">
    <property type="term" value="F:ATP binding"/>
    <property type="evidence" value="ECO:0007669"/>
    <property type="project" value="UniProtKB-KW"/>
</dbReference>
<dbReference type="EMBL" id="LMTR01000063">
    <property type="protein sequence ID" value="KWT67544.1"/>
    <property type="molecule type" value="Genomic_DNA"/>
</dbReference>
<evidence type="ECO:0000259" key="6">
    <source>
        <dbReference type="Pfam" id="PF03109"/>
    </source>
</evidence>
<evidence type="ECO:0000256" key="4">
    <source>
        <dbReference type="ARBA" id="ARBA00022840"/>
    </source>
</evidence>
<dbReference type="SUPFAM" id="SSF56112">
    <property type="entry name" value="Protein kinase-like (PK-like)"/>
    <property type="match status" value="1"/>
</dbReference>
<feature type="compositionally biased region" description="Basic residues" evidence="5">
    <location>
        <begin position="1"/>
        <end position="10"/>
    </location>
</feature>
<sequence length="493" mass="54435">MAELRYRRRSHLADGSAQPDMRGAMTKEENRFSARASRYLKVGASVGGVATRIAGERLFGREHDGARGAAELTAALGGLKGPLMKVAQLLSTIPEALPAEYARQLSQLQSAAPPMGPAFAKRRMVAELGPNWAERYRSFDLNAAASASLGQVHRATDNDGRALAVKLQYPDMASAVEADLTQLRAIFAIHARFNPAIETTGILAEIAARLREELDYEREASHTRLYAHIFADDPSVRVPEVVAQLSTKRLLTMTWLDGKPLLDYKVAPMEDRNAIAQAMFRAWWFPFSHYGVIHGDPHLGNYTVFPTPDQTKPAPASGDSTAPALPAPGGINLLDYGCIRTFRPQFVGGVVDLYRGLLANDRDRIVSAYETWGFSGLSNELIEALTIWARFIYGPLLDDRERTIAEDTSPGEYGRQEAFTVHRILKEKGPVRIPREFVFMDRAAIGLGGVFLHLGARQNWYRLFNGMIDDFDLDTLAGRQREAFALAGVPLPE</sequence>
<evidence type="ECO:0000256" key="1">
    <source>
        <dbReference type="ARBA" id="ARBA00009670"/>
    </source>
</evidence>
<name>A0A125NUS6_HYPSL</name>
<proteinExistence type="inferred from homology"/>
<evidence type="ECO:0000256" key="2">
    <source>
        <dbReference type="ARBA" id="ARBA00022679"/>
    </source>
</evidence>
<accession>A0A125NUS6</accession>
<gene>
    <name evidence="7" type="ORF">APY04_1903</name>
</gene>
<keyword evidence="7" id="KW-0560">Oxidoreductase</keyword>
<comment type="similarity">
    <text evidence="1">Belongs to the protein kinase superfamily. ADCK protein kinase family.</text>
</comment>
<feature type="region of interest" description="Disordered" evidence="5">
    <location>
        <begin position="1"/>
        <end position="26"/>
    </location>
</feature>
<evidence type="ECO:0000256" key="3">
    <source>
        <dbReference type="ARBA" id="ARBA00022741"/>
    </source>
</evidence>
<dbReference type="CDD" id="cd13970">
    <property type="entry name" value="ABC1_ADCK3"/>
    <property type="match status" value="1"/>
</dbReference>
<organism evidence="7 8">
    <name type="scientific">Hyphomicrobium sulfonivorans</name>
    <dbReference type="NCBI Taxonomy" id="121290"/>
    <lineage>
        <taxon>Bacteria</taxon>
        <taxon>Pseudomonadati</taxon>
        <taxon>Pseudomonadota</taxon>
        <taxon>Alphaproteobacteria</taxon>
        <taxon>Hyphomicrobiales</taxon>
        <taxon>Hyphomicrobiaceae</taxon>
        <taxon>Hyphomicrobium</taxon>
    </lineage>
</organism>
<evidence type="ECO:0000313" key="7">
    <source>
        <dbReference type="EMBL" id="KWT67544.1"/>
    </source>
</evidence>
<dbReference type="InterPro" id="IPR034646">
    <property type="entry name" value="ADCK3_dom"/>
</dbReference>
<dbReference type="Pfam" id="PF03109">
    <property type="entry name" value="ABC1"/>
    <property type="match status" value="1"/>
</dbReference>
<dbReference type="GO" id="GO:0016740">
    <property type="term" value="F:transferase activity"/>
    <property type="evidence" value="ECO:0007669"/>
    <property type="project" value="UniProtKB-KW"/>
</dbReference>
<dbReference type="PANTHER" id="PTHR43851">
    <property type="match status" value="1"/>
</dbReference>
<keyword evidence="2" id="KW-0808">Transferase</keyword>
<reference evidence="7 8" key="1">
    <citation type="submission" date="2015-10" db="EMBL/GenBank/DDBJ databases">
        <title>Transcriptomic analysis of a linuron degrading triple-species bacterial consortium.</title>
        <authorList>
            <person name="Albers P."/>
        </authorList>
    </citation>
    <scope>NUCLEOTIDE SEQUENCE [LARGE SCALE GENOMIC DNA]</scope>
    <source>
        <strain evidence="7 8">WDL6</strain>
    </source>
</reference>
<feature type="domain" description="ABC1 atypical kinase-like" evidence="6">
    <location>
        <begin position="107"/>
        <end position="367"/>
    </location>
</feature>
<comment type="caution">
    <text evidence="7">The sequence shown here is derived from an EMBL/GenBank/DDBJ whole genome shotgun (WGS) entry which is preliminary data.</text>
</comment>
<evidence type="ECO:0000256" key="5">
    <source>
        <dbReference type="SAM" id="MobiDB-lite"/>
    </source>
</evidence>
<dbReference type="PATRIC" id="fig|121290.4.peg.1292"/>
<dbReference type="InterPro" id="IPR004147">
    <property type="entry name" value="ABC1_dom"/>
</dbReference>
<keyword evidence="8" id="KW-1185">Reference proteome</keyword>
<dbReference type="InterPro" id="IPR011009">
    <property type="entry name" value="Kinase-like_dom_sf"/>
</dbReference>
<keyword evidence="7" id="KW-0503">Monooxygenase</keyword>
<dbReference type="Proteomes" id="UP000059074">
    <property type="component" value="Unassembled WGS sequence"/>
</dbReference>
<dbReference type="InterPro" id="IPR051409">
    <property type="entry name" value="Atypical_kinase_ADCK"/>
</dbReference>
<keyword evidence="4" id="KW-0067">ATP-binding</keyword>
<dbReference type="GO" id="GO:0004497">
    <property type="term" value="F:monooxygenase activity"/>
    <property type="evidence" value="ECO:0007669"/>
    <property type="project" value="UniProtKB-KW"/>
</dbReference>
<dbReference type="AlphaFoldDB" id="A0A125NUS6"/>